<name>A0AAJ5JY06_9DEIO</name>
<evidence type="ECO:0000313" key="20">
    <source>
        <dbReference type="Proteomes" id="UP000536909"/>
    </source>
</evidence>
<dbReference type="SUPFAM" id="SSF88697">
    <property type="entry name" value="PUA domain-like"/>
    <property type="match status" value="1"/>
</dbReference>
<dbReference type="SMART" id="SM00464">
    <property type="entry name" value="LON"/>
    <property type="match status" value="1"/>
</dbReference>
<evidence type="ECO:0000313" key="19">
    <source>
        <dbReference type="Proteomes" id="UP000308000"/>
    </source>
</evidence>
<dbReference type="EC" id="3.4.21.53" evidence="9 10"/>
<dbReference type="GO" id="GO:0004176">
    <property type="term" value="F:ATP-dependent peptidase activity"/>
    <property type="evidence" value="ECO:0007669"/>
    <property type="project" value="UniProtKB-UniRule"/>
</dbReference>
<dbReference type="Gene3D" id="3.40.50.300">
    <property type="entry name" value="P-loop containing nucleotide triphosphate hydrolases"/>
    <property type="match status" value="1"/>
</dbReference>
<dbReference type="Proteomes" id="UP000308000">
    <property type="component" value="Unassembled WGS sequence"/>
</dbReference>
<dbReference type="PRINTS" id="PR00830">
    <property type="entry name" value="ENDOLAPTASE"/>
</dbReference>
<dbReference type="InterPro" id="IPR027417">
    <property type="entry name" value="P-loop_NTPase"/>
</dbReference>
<evidence type="ECO:0000256" key="2">
    <source>
        <dbReference type="ARBA" id="ARBA00022490"/>
    </source>
</evidence>
<dbReference type="CDD" id="cd19500">
    <property type="entry name" value="RecA-like_Lon"/>
    <property type="match status" value="1"/>
</dbReference>
<evidence type="ECO:0000256" key="7">
    <source>
        <dbReference type="ARBA" id="ARBA00022840"/>
    </source>
</evidence>
<dbReference type="SUPFAM" id="SSF54211">
    <property type="entry name" value="Ribosomal protein S5 domain 2-like"/>
    <property type="match status" value="1"/>
</dbReference>
<dbReference type="InterPro" id="IPR004815">
    <property type="entry name" value="Lon_bac/euk-typ"/>
</dbReference>
<dbReference type="Gene3D" id="1.10.8.60">
    <property type="match status" value="1"/>
</dbReference>
<dbReference type="InterPro" id="IPR054594">
    <property type="entry name" value="Lon_lid"/>
</dbReference>
<dbReference type="PROSITE" id="PS01046">
    <property type="entry name" value="LON_SER"/>
    <property type="match status" value="1"/>
</dbReference>
<dbReference type="InterPro" id="IPR003959">
    <property type="entry name" value="ATPase_AAA_core"/>
</dbReference>
<dbReference type="FunFam" id="3.40.50.300:FF:000382">
    <property type="entry name" value="Lon protease homolog 2, peroxisomal"/>
    <property type="match status" value="1"/>
</dbReference>
<keyword evidence="8 9" id="KW-0346">Stress response</keyword>
<dbReference type="GO" id="GO:0043565">
    <property type="term" value="F:sequence-specific DNA binding"/>
    <property type="evidence" value="ECO:0007669"/>
    <property type="project" value="UniProtKB-UniRule"/>
</dbReference>
<evidence type="ECO:0000256" key="8">
    <source>
        <dbReference type="ARBA" id="ARBA00023016"/>
    </source>
</evidence>
<evidence type="ECO:0000256" key="11">
    <source>
        <dbReference type="PIRSR" id="PIRSR001174-1"/>
    </source>
</evidence>
<dbReference type="InterPro" id="IPR027543">
    <property type="entry name" value="Lon_bac"/>
</dbReference>
<dbReference type="EMBL" id="JACHFV010000011">
    <property type="protein sequence ID" value="MBB5296451.1"/>
    <property type="molecule type" value="Genomic_DNA"/>
</dbReference>
<dbReference type="InterPro" id="IPR020568">
    <property type="entry name" value="Ribosomal_Su5_D2-typ_SF"/>
</dbReference>
<dbReference type="InterPro" id="IPR015947">
    <property type="entry name" value="PUA-like_sf"/>
</dbReference>
<reference evidence="18 19" key="1">
    <citation type="submission" date="2019-04" db="EMBL/GenBank/DDBJ databases">
        <title>Deinococcus metalilatus MA1002 mutant No.5.</title>
        <authorList>
            <person name="Park W."/>
            <person name="Park C."/>
        </authorList>
    </citation>
    <scope>NUCLEOTIDE SEQUENCE [LARGE SCALE GENOMIC DNA]</scope>
    <source>
        <strain evidence="18 19">MA1002-m5</strain>
    </source>
</reference>
<dbReference type="GO" id="GO:0005524">
    <property type="term" value="F:ATP binding"/>
    <property type="evidence" value="ECO:0007669"/>
    <property type="project" value="UniProtKB-UniRule"/>
</dbReference>
<evidence type="ECO:0000256" key="3">
    <source>
        <dbReference type="ARBA" id="ARBA00022670"/>
    </source>
</evidence>
<dbReference type="InterPro" id="IPR003111">
    <property type="entry name" value="Lon_prtase_N"/>
</dbReference>
<dbReference type="HAMAP" id="MF_01973">
    <property type="entry name" value="lon_bact"/>
    <property type="match status" value="1"/>
</dbReference>
<evidence type="ECO:0000259" key="16">
    <source>
        <dbReference type="PROSITE" id="PS51787"/>
    </source>
</evidence>
<keyword evidence="2 9" id="KW-0963">Cytoplasm</keyword>
<dbReference type="GO" id="GO:0006515">
    <property type="term" value="P:protein quality control for misfolded or incompletely synthesized proteins"/>
    <property type="evidence" value="ECO:0007669"/>
    <property type="project" value="UniProtKB-UniRule"/>
</dbReference>
<dbReference type="Pfam" id="PF02190">
    <property type="entry name" value="LON_substr_bdg"/>
    <property type="match status" value="1"/>
</dbReference>
<dbReference type="FunFam" id="1.20.5.5270:FF:000002">
    <property type="entry name" value="Lon protease homolog"/>
    <property type="match status" value="1"/>
</dbReference>
<sequence>MIWELPVVALRNIVILPGITMNVDVGRPKSKRAVDEAQSSDRRVLLLTQRDARTDDPTGAELYDMGVLAVVKQVVRMPDNTYQVLVEAQERARVLDEVPSAYLRVRAETQAAAAPVSELEGREVQVLAGEVKSAFEEYQRQNKNLRLDNYQLEGLKNLTDPGALADQVAHHATWTPEEKQEVLAAVSPRERLEAVLKLLTRDVERFNMDKKIAGRVKEQMDANQREYYLREQMKAIGKELGGGEEGPAEVEALREKIEAAGMPESVKDKALKELQRLERTPGGSPEGTVVRNYIEWLTDVPWSKRDEEILDIGRTRDILDADHYALGDVKDRILEFLAVRQLTHKPEQADEAKDRSAEESTDTELRAPILVLVGPPGVGKTSLGKSVARSLNRKFVRMALGGVRDEAEIRGHRRTYIGSMPGRIIQAMKTAGVTNPIILLDEIDKMSSDWRGDPSSAMLEVLDPEQNHTFQDHYLEVPYDLSQVMFITTANTLQTIPRPLLDRMEVINIPGYTQQEKVEIAKRYRVPRQVKSHGLTGKLEITDAALNRIVEEYTAESGVRNLDRQISKLTRKAARELLEKPWEGVRVIDAADIPDYLGVPLHRPDRMEKEPQVGVAQGLAWTSVGGTMLMVEALATPGTGKISMTGSLGDVMKESVQAAVAYLRAHAHKYGADPEFHKKLDLHVHFPDGATPKDGPSAGITIATAVISAITGRPVRLDVAMTGEISLRGRVLPIGGLKEKLLAAHQGGIREVIFPKDNEAHLQEVPDSIRGELRIHAVERVGEVLDLVLLPAPEGQPAVIPSSQGRDVTQPGA</sequence>
<dbReference type="SMART" id="SM00382">
    <property type="entry name" value="AAA"/>
    <property type="match status" value="1"/>
</dbReference>
<dbReference type="GO" id="GO:0016887">
    <property type="term" value="F:ATP hydrolysis activity"/>
    <property type="evidence" value="ECO:0007669"/>
    <property type="project" value="UniProtKB-UniRule"/>
</dbReference>
<dbReference type="Gene3D" id="1.20.58.1480">
    <property type="match status" value="1"/>
</dbReference>
<feature type="active site" evidence="9 11">
    <location>
        <position position="740"/>
    </location>
</feature>
<dbReference type="InterPro" id="IPR046336">
    <property type="entry name" value="Lon_prtase_N_sf"/>
</dbReference>
<keyword evidence="4 9" id="KW-0547">Nucleotide-binding</keyword>
<keyword evidence="6 9" id="KW-0720">Serine protease</keyword>
<keyword evidence="5 9" id="KW-0378">Hydrolase</keyword>
<reference evidence="17 20" key="2">
    <citation type="submission" date="2020-08" db="EMBL/GenBank/DDBJ databases">
        <title>Genomic Encyclopedia of Type Strains, Phase IV (KMG-IV): sequencing the most valuable type-strain genomes for metagenomic binning, comparative biology and taxonomic classification.</title>
        <authorList>
            <person name="Goeker M."/>
        </authorList>
    </citation>
    <scope>NUCLEOTIDE SEQUENCE [LARGE SCALE GENOMIC DNA]</scope>
    <source>
        <strain evidence="17 20">DSM 105434</strain>
    </source>
</reference>
<comment type="catalytic activity">
    <reaction evidence="9 10 13">
        <text>Hydrolysis of proteins in presence of ATP.</text>
        <dbReference type="EC" id="3.4.21.53"/>
    </reaction>
</comment>
<feature type="domain" description="Lon N-terminal" evidence="16">
    <location>
        <begin position="5"/>
        <end position="203"/>
    </location>
</feature>
<comment type="caution">
    <text evidence="18">The sequence shown here is derived from an EMBL/GenBank/DDBJ whole genome shotgun (WGS) entry which is preliminary data.</text>
</comment>
<dbReference type="InterPro" id="IPR027065">
    <property type="entry name" value="Lon_Prtase"/>
</dbReference>
<comment type="similarity">
    <text evidence="9 10 13 14">Belongs to the peptidase S16 family.</text>
</comment>
<dbReference type="InterPro" id="IPR003593">
    <property type="entry name" value="AAA+_ATPase"/>
</dbReference>
<dbReference type="GO" id="GO:0004252">
    <property type="term" value="F:serine-type endopeptidase activity"/>
    <property type="evidence" value="ECO:0007669"/>
    <property type="project" value="UniProtKB-UniRule"/>
</dbReference>
<evidence type="ECO:0000256" key="10">
    <source>
        <dbReference type="PIRNR" id="PIRNR001174"/>
    </source>
</evidence>
<dbReference type="Gene3D" id="3.30.230.10">
    <property type="match status" value="1"/>
</dbReference>
<dbReference type="Pfam" id="PF05362">
    <property type="entry name" value="Lon_C"/>
    <property type="match status" value="1"/>
</dbReference>
<organism evidence="18 19">
    <name type="scientific">Deinococcus metallilatus</name>
    <dbReference type="NCBI Taxonomy" id="1211322"/>
    <lineage>
        <taxon>Bacteria</taxon>
        <taxon>Thermotogati</taxon>
        <taxon>Deinococcota</taxon>
        <taxon>Deinococci</taxon>
        <taxon>Deinococcales</taxon>
        <taxon>Deinococcaceae</taxon>
        <taxon>Deinococcus</taxon>
    </lineage>
</organism>
<dbReference type="AlphaFoldDB" id="A0AAJ5JY06"/>
<feature type="domain" description="Lon proteolytic" evidence="15">
    <location>
        <begin position="610"/>
        <end position="791"/>
    </location>
</feature>
<dbReference type="PIRSF" id="PIRSF001174">
    <property type="entry name" value="Lon_proteas"/>
    <property type="match status" value="1"/>
</dbReference>
<dbReference type="Pfam" id="PF22667">
    <property type="entry name" value="Lon_lid"/>
    <property type="match status" value="1"/>
</dbReference>
<dbReference type="Proteomes" id="UP000536909">
    <property type="component" value="Unassembled WGS sequence"/>
</dbReference>
<dbReference type="NCBIfam" id="TIGR00763">
    <property type="entry name" value="lon"/>
    <property type="match status" value="1"/>
</dbReference>
<dbReference type="GO" id="GO:0034605">
    <property type="term" value="P:cellular response to heat"/>
    <property type="evidence" value="ECO:0007669"/>
    <property type="project" value="UniProtKB-UniRule"/>
</dbReference>
<dbReference type="EMBL" id="VBRC01000009">
    <property type="protein sequence ID" value="TLK25078.1"/>
    <property type="molecule type" value="Genomic_DNA"/>
</dbReference>
<evidence type="ECO:0000256" key="14">
    <source>
        <dbReference type="RuleBase" id="RU000591"/>
    </source>
</evidence>
<evidence type="ECO:0000256" key="6">
    <source>
        <dbReference type="ARBA" id="ARBA00022825"/>
    </source>
</evidence>
<comment type="subunit">
    <text evidence="9 10">Homohexamer. Organized in a ring with a central cavity.</text>
</comment>
<evidence type="ECO:0000313" key="18">
    <source>
        <dbReference type="EMBL" id="TLK25078.1"/>
    </source>
</evidence>
<dbReference type="SUPFAM" id="SSF52540">
    <property type="entry name" value="P-loop containing nucleoside triphosphate hydrolases"/>
    <property type="match status" value="1"/>
</dbReference>
<dbReference type="InterPro" id="IPR008269">
    <property type="entry name" value="Lon_proteolytic"/>
</dbReference>
<dbReference type="RefSeq" id="WP_129120254.1">
    <property type="nucleotide sequence ID" value="NZ_BSUI01000009.1"/>
</dbReference>
<gene>
    <name evidence="9 18" type="primary">lon</name>
    <name evidence="18" type="ORF">FCS05_12965</name>
    <name evidence="17" type="ORF">HNQ10_003298</name>
</gene>
<dbReference type="GO" id="GO:0005737">
    <property type="term" value="C:cytoplasm"/>
    <property type="evidence" value="ECO:0007669"/>
    <property type="project" value="UniProtKB-SubCell"/>
</dbReference>
<dbReference type="PANTHER" id="PTHR10046">
    <property type="entry name" value="ATP DEPENDENT LON PROTEASE FAMILY MEMBER"/>
    <property type="match status" value="1"/>
</dbReference>
<evidence type="ECO:0000256" key="12">
    <source>
        <dbReference type="PIRSR" id="PIRSR001174-2"/>
    </source>
</evidence>
<dbReference type="Pfam" id="PF00004">
    <property type="entry name" value="AAA"/>
    <property type="match status" value="1"/>
</dbReference>
<comment type="function">
    <text evidence="9">ATP-dependent serine protease that mediates the selective degradation of mutant and abnormal proteins as well as certain short-lived regulatory proteins. Required for cellular homeostasis and for survival from DNA damage and developmental changes induced by stress. Degrades polypeptides processively to yield small peptide fragments that are 5 to 10 amino acids long. Binds to DNA in a double-stranded, site-specific manner.</text>
</comment>
<evidence type="ECO:0000256" key="4">
    <source>
        <dbReference type="ARBA" id="ARBA00022741"/>
    </source>
</evidence>
<dbReference type="InterPro" id="IPR008268">
    <property type="entry name" value="Peptidase_S16_AS"/>
</dbReference>
<feature type="binding site" evidence="9 12">
    <location>
        <begin position="374"/>
        <end position="381"/>
    </location>
    <ligand>
        <name>ATP</name>
        <dbReference type="ChEBI" id="CHEBI:30616"/>
    </ligand>
</feature>
<keyword evidence="7 9" id="KW-0067">ATP-binding</keyword>
<evidence type="ECO:0000313" key="17">
    <source>
        <dbReference type="EMBL" id="MBB5296451.1"/>
    </source>
</evidence>
<feature type="active site" evidence="9 11">
    <location>
        <position position="697"/>
    </location>
</feature>
<proteinExistence type="evidence at transcript level"/>
<dbReference type="PROSITE" id="PS51786">
    <property type="entry name" value="LON_PROTEOLYTIC"/>
    <property type="match status" value="1"/>
</dbReference>
<dbReference type="PROSITE" id="PS51787">
    <property type="entry name" value="LON_N"/>
    <property type="match status" value="1"/>
</dbReference>
<protein>
    <recommendedName>
        <fullName evidence="9 10">Lon protease</fullName>
        <ecNumber evidence="9 10">3.4.21.53</ecNumber>
    </recommendedName>
    <alternativeName>
        <fullName evidence="9">ATP-dependent protease La</fullName>
    </alternativeName>
</protein>
<dbReference type="Gene3D" id="1.20.5.5270">
    <property type="match status" value="1"/>
</dbReference>
<evidence type="ECO:0000256" key="13">
    <source>
        <dbReference type="PROSITE-ProRule" id="PRU01122"/>
    </source>
</evidence>
<evidence type="ECO:0000259" key="15">
    <source>
        <dbReference type="PROSITE" id="PS51786"/>
    </source>
</evidence>
<dbReference type="Gene3D" id="2.30.130.40">
    <property type="entry name" value="LON domain-like"/>
    <property type="match status" value="1"/>
</dbReference>
<evidence type="ECO:0000256" key="9">
    <source>
        <dbReference type="HAMAP-Rule" id="MF_01973"/>
    </source>
</evidence>
<evidence type="ECO:0000256" key="1">
    <source>
        <dbReference type="ARBA" id="ARBA00004496"/>
    </source>
</evidence>
<evidence type="ECO:0000256" key="5">
    <source>
        <dbReference type="ARBA" id="ARBA00022801"/>
    </source>
</evidence>
<dbReference type="InterPro" id="IPR014721">
    <property type="entry name" value="Ribsml_uS5_D2-typ_fold_subgr"/>
</dbReference>
<comment type="subcellular location">
    <subcellularLocation>
        <location evidence="1 9 10">Cytoplasm</location>
    </subcellularLocation>
</comment>
<accession>A0AAJ5JY06</accession>
<comment type="induction">
    <text evidence="9">By heat shock.</text>
</comment>
<keyword evidence="20" id="KW-1185">Reference proteome</keyword>
<keyword evidence="3 9" id="KW-0645">Protease</keyword>